<dbReference type="GO" id="GO:0006878">
    <property type="term" value="P:intracellular copper ion homeostasis"/>
    <property type="evidence" value="ECO:0007669"/>
    <property type="project" value="InterPro"/>
</dbReference>
<dbReference type="Pfam" id="PF05275">
    <property type="entry name" value="CopB"/>
    <property type="match status" value="1"/>
</dbReference>
<dbReference type="Proteomes" id="UP001107961">
    <property type="component" value="Unassembled WGS sequence"/>
</dbReference>
<protein>
    <submittedName>
        <fullName evidence="2">Copper resistance protein B</fullName>
    </submittedName>
</protein>
<keyword evidence="3" id="KW-1185">Reference proteome</keyword>
<evidence type="ECO:0000313" key="3">
    <source>
        <dbReference type="Proteomes" id="UP001107961"/>
    </source>
</evidence>
<dbReference type="GO" id="GO:0009279">
    <property type="term" value="C:cell outer membrane"/>
    <property type="evidence" value="ECO:0007669"/>
    <property type="project" value="InterPro"/>
</dbReference>
<sequence>MKASMTLSGLLVALIAVFVGTPALAMEGVPARFGQILVDQLEARDADDGTVAAWSANAWYGGDINKLYFATEGERLMDRGGETESLETRLAWSRAFAPYWDWQLGVRRDWQPDDPNRDWVSVGVMGVAPYFFETEANLFLGESGHSELRLEAEYELLFTQRLILTPEVEASLYGKEDRDLGIGKGLATVEAGLRLRYEIRREFAPYIGVHWERKFGDTADFARDHGEDASDTMLVAGIRVWY</sequence>
<proteinExistence type="predicted"/>
<gene>
    <name evidence="2" type="ORF">LZG35_05845</name>
</gene>
<evidence type="ECO:0000256" key="1">
    <source>
        <dbReference type="SAM" id="SignalP"/>
    </source>
</evidence>
<dbReference type="KEGG" id="axe:P40_19990"/>
<reference evidence="2" key="1">
    <citation type="submission" date="2022-01" db="EMBL/GenBank/DDBJ databases">
        <authorList>
            <person name="Karlyshev A.V."/>
            <person name="Jaspars M."/>
        </authorList>
    </citation>
    <scope>NUCLEOTIDE SEQUENCE</scope>
    <source>
        <strain evidence="2">AGSA3-2</strain>
    </source>
</reference>
<organism evidence="2 3">
    <name type="scientific">Alloalcanivorax xenomutans</name>
    <dbReference type="NCBI Taxonomy" id="1094342"/>
    <lineage>
        <taxon>Bacteria</taxon>
        <taxon>Pseudomonadati</taxon>
        <taxon>Pseudomonadota</taxon>
        <taxon>Gammaproteobacteria</taxon>
        <taxon>Oceanospirillales</taxon>
        <taxon>Alcanivoracaceae</taxon>
        <taxon>Alloalcanivorax</taxon>
    </lineage>
</organism>
<comment type="caution">
    <text evidence="2">The sequence shown here is derived from an EMBL/GenBank/DDBJ whole genome shotgun (WGS) entry which is preliminary data.</text>
</comment>
<dbReference type="GO" id="GO:0005507">
    <property type="term" value="F:copper ion binding"/>
    <property type="evidence" value="ECO:0007669"/>
    <property type="project" value="InterPro"/>
</dbReference>
<keyword evidence="1" id="KW-0732">Signal</keyword>
<dbReference type="RefSeq" id="WP_063141078.1">
    <property type="nucleotide sequence ID" value="NZ_CBDDTQ010000003.1"/>
</dbReference>
<dbReference type="InterPro" id="IPR007939">
    <property type="entry name" value="Cu-R_B_prcur"/>
</dbReference>
<accession>A0A9Q3W5E8</accession>
<evidence type="ECO:0000313" key="2">
    <source>
        <dbReference type="EMBL" id="MCE7508152.1"/>
    </source>
</evidence>
<feature type="signal peptide" evidence="1">
    <location>
        <begin position="1"/>
        <end position="25"/>
    </location>
</feature>
<dbReference type="AlphaFoldDB" id="A0A9Q3W5E8"/>
<feature type="chain" id="PRO_5040333432" evidence="1">
    <location>
        <begin position="26"/>
        <end position="242"/>
    </location>
</feature>
<dbReference type="EMBL" id="JAJVKT010000005">
    <property type="protein sequence ID" value="MCE7508152.1"/>
    <property type="molecule type" value="Genomic_DNA"/>
</dbReference>
<name>A0A9Q3W5E8_9GAMM</name>